<name>A0A0A9A7Q9_ARUDO</name>
<reference evidence="2" key="2">
    <citation type="journal article" date="2015" name="Data Brief">
        <title>Shoot transcriptome of the giant reed, Arundo donax.</title>
        <authorList>
            <person name="Barrero R.A."/>
            <person name="Guerrero F.D."/>
            <person name="Moolhuijzen P."/>
            <person name="Goolsby J.A."/>
            <person name="Tidwell J."/>
            <person name="Bellgard S.E."/>
            <person name="Bellgard M.I."/>
        </authorList>
    </citation>
    <scope>NUCLEOTIDE SEQUENCE</scope>
    <source>
        <tissue evidence="2">Shoot tissue taken approximately 20 cm above the soil surface</tissue>
    </source>
</reference>
<reference evidence="2" key="1">
    <citation type="submission" date="2014-09" db="EMBL/GenBank/DDBJ databases">
        <authorList>
            <person name="Magalhaes I.L.F."/>
            <person name="Oliveira U."/>
            <person name="Santos F.R."/>
            <person name="Vidigal T.H.D.A."/>
            <person name="Brescovit A.D."/>
            <person name="Santos A.J."/>
        </authorList>
    </citation>
    <scope>NUCLEOTIDE SEQUENCE</scope>
    <source>
        <tissue evidence="2">Shoot tissue taken approximately 20 cm above the soil surface</tissue>
    </source>
</reference>
<dbReference type="EMBL" id="GBRH01254823">
    <property type="protein sequence ID" value="JAD43072.1"/>
    <property type="molecule type" value="Transcribed_RNA"/>
</dbReference>
<proteinExistence type="predicted"/>
<organism evidence="2">
    <name type="scientific">Arundo donax</name>
    <name type="common">Giant reed</name>
    <name type="synonym">Donax arundinaceus</name>
    <dbReference type="NCBI Taxonomy" id="35708"/>
    <lineage>
        <taxon>Eukaryota</taxon>
        <taxon>Viridiplantae</taxon>
        <taxon>Streptophyta</taxon>
        <taxon>Embryophyta</taxon>
        <taxon>Tracheophyta</taxon>
        <taxon>Spermatophyta</taxon>
        <taxon>Magnoliopsida</taxon>
        <taxon>Liliopsida</taxon>
        <taxon>Poales</taxon>
        <taxon>Poaceae</taxon>
        <taxon>PACMAD clade</taxon>
        <taxon>Arundinoideae</taxon>
        <taxon>Arundineae</taxon>
        <taxon>Arundo</taxon>
    </lineage>
</organism>
<protein>
    <submittedName>
        <fullName evidence="2">Uncharacterized protein</fullName>
    </submittedName>
</protein>
<accession>A0A0A9A7Q9</accession>
<feature type="region of interest" description="Disordered" evidence="1">
    <location>
        <begin position="1"/>
        <end position="33"/>
    </location>
</feature>
<evidence type="ECO:0000313" key="2">
    <source>
        <dbReference type="EMBL" id="JAD43072.1"/>
    </source>
</evidence>
<evidence type="ECO:0000256" key="1">
    <source>
        <dbReference type="SAM" id="MobiDB-lite"/>
    </source>
</evidence>
<dbReference type="AlphaFoldDB" id="A0A0A9A7Q9"/>
<sequence>MASHKNNLHFAGAQDFHSRCQGSKLTEPLKKAR</sequence>